<dbReference type="Pfam" id="PF05193">
    <property type="entry name" value="Peptidase_M16_C"/>
    <property type="match status" value="1"/>
</dbReference>
<dbReference type="GO" id="GO:0016485">
    <property type="term" value="P:protein processing"/>
    <property type="evidence" value="ECO:0007669"/>
    <property type="project" value="TreeGrafter"/>
</dbReference>
<sequence>MNTHGFTLVREERLSEVSGTVKLWRHDATGAELLSVLNNDENKCFGATFRTPPKDSTGVAHILEHSVLCGSEKYPVKEPFVELLKGSLQTFLNAFTFPDKTCYPVASANLQDFYNLVDVYLDAVFFPRIDENCFQKEGWHIEADSAEGPLRYKGVVYNEMKGVYSSPDSVLAERSQQSLFPDMTYGLDSGGDPEVIPHLTYRAFKAFHESHYHPSNTRFFFWGDDPEEGRFALLDPYLSRFTARETDSAVPLQPRLDMPRQLEFPYAAGEDGDKGHVAVNWLTCETADTGELLVLEMLEHILLGLPGSPLRKALIESGLGEDLTGSGLETDLRQTFFSVGLRSIAPGTAADVELLIMETLADLAEGGVPAAAVEAAVNSVEFDLRENNSGRFPRGLAAMIRSLATWLYDGDPIAPLAWEKPLADLKARLASGEPVFEEAIKRWFLDNGHRSTVILTPDPGLAARREEAEAATLRRIYDALSDDDHKELVARTEALRASQQAADSPEALAAIPSLTVADLPRENAVIPKAEGTAGDLAVLAHDIDTSGILYAEILFPLDAVPDELLPLVPLLGRSLTEMGTSKRDFVELGTLLASKTGGLDAAPLVAAMRGTRQPVAKLCLGGKATADKAQDLFALMAEVLTDAALGNRQRFTQMVLEERARLEQSLIPAGHGTVITRLRAAYSLAGRIGEAIGGVTYLEAIRALSERVVNDWDSVRADLEILRGLILNRQNAILNLTADAATLKAAQPLAAALSRALPSAFSVPLEHAPLTPAGDEALLVPAQVNYVGKGCNIYDLGYEWHGSAHVITRHLRMGWLWDQVRVQGGAYGAFCALDRMSGTLAMVSYRDPNVERTLGVYDATADYLRRLDLSERDLTLAIVGAIGDLDTYLLPDARGAASLSRYLTDDRDDLRQQMREEILGTTRRHFTDFAEVMAEAAKAGTVCVLGGSAAENAAREHGWTARKIL</sequence>
<dbReference type="InterPro" id="IPR007863">
    <property type="entry name" value="Peptidase_M16_C"/>
</dbReference>
<evidence type="ECO:0000313" key="3">
    <source>
        <dbReference type="Proteomes" id="UP000824264"/>
    </source>
</evidence>
<proteinExistence type="predicted"/>
<dbReference type="InterPro" id="IPR011765">
    <property type="entry name" value="Pept_M16_N"/>
</dbReference>
<dbReference type="Gene3D" id="3.30.830.10">
    <property type="entry name" value="Metalloenzyme, LuxS/M16 peptidase-like"/>
    <property type="match status" value="4"/>
</dbReference>
<dbReference type="Pfam" id="PF00675">
    <property type="entry name" value="Peptidase_M16"/>
    <property type="match status" value="1"/>
</dbReference>
<dbReference type="GO" id="GO:0046872">
    <property type="term" value="F:metal ion binding"/>
    <property type="evidence" value="ECO:0007669"/>
    <property type="project" value="InterPro"/>
</dbReference>
<dbReference type="PANTHER" id="PTHR43016:SF13">
    <property type="entry name" value="PRESEQUENCE PROTEASE, MITOCHONDRIAL"/>
    <property type="match status" value="1"/>
</dbReference>
<dbReference type="InterPro" id="IPR055130">
    <property type="entry name" value="PreP_C"/>
</dbReference>
<organism evidence="2 3">
    <name type="scientific">Candidatus Bilophila faecipullorum</name>
    <dbReference type="NCBI Taxonomy" id="2838482"/>
    <lineage>
        <taxon>Bacteria</taxon>
        <taxon>Pseudomonadati</taxon>
        <taxon>Thermodesulfobacteriota</taxon>
        <taxon>Desulfovibrionia</taxon>
        <taxon>Desulfovibrionales</taxon>
        <taxon>Desulfovibrionaceae</taxon>
        <taxon>Bilophila</taxon>
    </lineage>
</organism>
<dbReference type="EMBL" id="DXGI01000288">
    <property type="protein sequence ID" value="HIW78989.1"/>
    <property type="molecule type" value="Genomic_DNA"/>
</dbReference>
<evidence type="ECO:0000313" key="2">
    <source>
        <dbReference type="EMBL" id="HIW78989.1"/>
    </source>
</evidence>
<accession>A0A9D1U8U8</accession>
<dbReference type="AlphaFoldDB" id="A0A9D1U8U8"/>
<dbReference type="InterPro" id="IPR013578">
    <property type="entry name" value="Peptidase_M16C_assoc"/>
</dbReference>
<name>A0A9D1U8U8_9BACT</name>
<dbReference type="FunFam" id="3.30.830.10:FF:000034">
    <property type="entry name" value="presequence protease 1, chloroplastic/mitochondrial"/>
    <property type="match status" value="1"/>
</dbReference>
<dbReference type="PANTHER" id="PTHR43016">
    <property type="entry name" value="PRESEQUENCE PROTEASE"/>
    <property type="match status" value="1"/>
</dbReference>
<feature type="domain" description="Peptidase M16C associated" evidence="1">
    <location>
        <begin position="455"/>
        <end position="704"/>
    </location>
</feature>
<gene>
    <name evidence="2" type="ORF">H9874_07580</name>
</gene>
<comment type="caution">
    <text evidence="2">The sequence shown here is derived from an EMBL/GenBank/DDBJ whole genome shotgun (WGS) entry which is preliminary data.</text>
</comment>
<reference evidence="2" key="1">
    <citation type="journal article" date="2021" name="PeerJ">
        <title>Extensive microbial diversity within the chicken gut microbiome revealed by metagenomics and culture.</title>
        <authorList>
            <person name="Gilroy R."/>
            <person name="Ravi A."/>
            <person name="Getino M."/>
            <person name="Pursley I."/>
            <person name="Horton D.L."/>
            <person name="Alikhan N.F."/>
            <person name="Baker D."/>
            <person name="Gharbi K."/>
            <person name="Hall N."/>
            <person name="Watson M."/>
            <person name="Adriaenssens E.M."/>
            <person name="Foster-Nyarko E."/>
            <person name="Jarju S."/>
            <person name="Secka A."/>
            <person name="Antonio M."/>
            <person name="Oren A."/>
            <person name="Chaudhuri R.R."/>
            <person name="La Ragione R."/>
            <person name="Hildebrand F."/>
            <person name="Pallen M.J."/>
        </authorList>
    </citation>
    <scope>NUCLEOTIDE SEQUENCE</scope>
    <source>
        <strain evidence="2">ChiSxjej5B17-1746</strain>
    </source>
</reference>
<dbReference type="GO" id="GO:0004222">
    <property type="term" value="F:metalloendopeptidase activity"/>
    <property type="evidence" value="ECO:0007669"/>
    <property type="project" value="TreeGrafter"/>
</dbReference>
<evidence type="ECO:0000259" key="1">
    <source>
        <dbReference type="SMART" id="SM01264"/>
    </source>
</evidence>
<dbReference type="Pfam" id="PF08367">
    <property type="entry name" value="M16C_assoc"/>
    <property type="match status" value="1"/>
</dbReference>
<dbReference type="SUPFAM" id="SSF63411">
    <property type="entry name" value="LuxS/MPP-like metallohydrolase"/>
    <property type="match status" value="4"/>
</dbReference>
<dbReference type="Proteomes" id="UP000824264">
    <property type="component" value="Unassembled WGS sequence"/>
</dbReference>
<dbReference type="Pfam" id="PF22516">
    <property type="entry name" value="PreP_C"/>
    <property type="match status" value="1"/>
</dbReference>
<dbReference type="SMART" id="SM01264">
    <property type="entry name" value="M16C_associated"/>
    <property type="match status" value="1"/>
</dbReference>
<protein>
    <submittedName>
        <fullName evidence="2">Insulinase family protein</fullName>
    </submittedName>
</protein>
<dbReference type="InterPro" id="IPR011249">
    <property type="entry name" value="Metalloenz_LuxS/M16"/>
</dbReference>
<reference evidence="2" key="2">
    <citation type="submission" date="2021-04" db="EMBL/GenBank/DDBJ databases">
        <authorList>
            <person name="Gilroy R."/>
        </authorList>
    </citation>
    <scope>NUCLEOTIDE SEQUENCE</scope>
    <source>
        <strain evidence="2">ChiSxjej5B17-1746</strain>
    </source>
</reference>